<keyword evidence="3" id="KW-1185">Reference proteome</keyword>
<protein>
    <recommendedName>
        <fullName evidence="4">Pilus assembly protein</fullName>
    </recommendedName>
</protein>
<organism evidence="2 3">
    <name type="scientific">Massilia psychrophila</name>
    <dbReference type="NCBI Taxonomy" id="1603353"/>
    <lineage>
        <taxon>Bacteria</taxon>
        <taxon>Pseudomonadati</taxon>
        <taxon>Pseudomonadota</taxon>
        <taxon>Betaproteobacteria</taxon>
        <taxon>Burkholderiales</taxon>
        <taxon>Oxalobacteraceae</taxon>
        <taxon>Telluria group</taxon>
        <taxon>Massilia</taxon>
    </lineage>
</organism>
<comment type="caution">
    <text evidence="2">The sequence shown here is derived from an EMBL/GenBank/DDBJ whole genome shotgun (WGS) entry which is preliminary data.</text>
</comment>
<dbReference type="Proteomes" id="UP000228593">
    <property type="component" value="Unassembled WGS sequence"/>
</dbReference>
<keyword evidence="1" id="KW-0732">Signal</keyword>
<gene>
    <name evidence="2" type="ORF">CR103_12810</name>
</gene>
<sequence>MRLLIVAALALLLQGCATTTSQNDALFGQSVRATLASQVANPAAARNTTPVNGIDGRAARAALQRYEHSFGKTDAAPAAATFVPMGVAGPN</sequence>
<proteinExistence type="predicted"/>
<evidence type="ECO:0000256" key="1">
    <source>
        <dbReference type="SAM" id="SignalP"/>
    </source>
</evidence>
<evidence type="ECO:0000313" key="2">
    <source>
        <dbReference type="EMBL" id="PIL39417.1"/>
    </source>
</evidence>
<evidence type="ECO:0000313" key="3">
    <source>
        <dbReference type="Proteomes" id="UP000228593"/>
    </source>
</evidence>
<dbReference type="OrthoDB" id="8537668at2"/>
<name>A0A2G8T028_9BURK</name>
<feature type="chain" id="PRO_5013768953" description="Pilus assembly protein" evidence="1">
    <location>
        <begin position="20"/>
        <end position="91"/>
    </location>
</feature>
<accession>A0A2G8T028</accession>
<dbReference type="EMBL" id="PDOB01000019">
    <property type="protein sequence ID" value="PIL39417.1"/>
    <property type="molecule type" value="Genomic_DNA"/>
</dbReference>
<feature type="signal peptide" evidence="1">
    <location>
        <begin position="1"/>
        <end position="19"/>
    </location>
</feature>
<dbReference type="PROSITE" id="PS51257">
    <property type="entry name" value="PROKAR_LIPOPROTEIN"/>
    <property type="match status" value="1"/>
</dbReference>
<evidence type="ECO:0008006" key="4">
    <source>
        <dbReference type="Google" id="ProtNLM"/>
    </source>
</evidence>
<reference evidence="2 3" key="1">
    <citation type="submission" date="2017-10" db="EMBL/GenBank/DDBJ databases">
        <title>Massilia psychrophilum sp. nov., a novel purple-pigmented bacterium isolated from Tianshan glacier, Xinjiang Municipality, China.</title>
        <authorList>
            <person name="Wang H."/>
        </authorList>
    </citation>
    <scope>NUCLEOTIDE SEQUENCE [LARGE SCALE GENOMIC DNA]</scope>
    <source>
        <strain evidence="2 3">JCM 30813</strain>
    </source>
</reference>
<dbReference type="AlphaFoldDB" id="A0A2G8T028"/>